<dbReference type="GO" id="GO:0097367">
    <property type="term" value="F:carbohydrate derivative binding"/>
    <property type="evidence" value="ECO:0007669"/>
    <property type="project" value="InterPro"/>
</dbReference>
<dbReference type="GO" id="GO:1901135">
    <property type="term" value="P:carbohydrate derivative metabolic process"/>
    <property type="evidence" value="ECO:0007669"/>
    <property type="project" value="InterPro"/>
</dbReference>
<sequence length="318" mass="33964">MNDHRGDSGGVPTSADRLPEIRPLPETHLAAEVATQPDDWARAARIAADHAARLPPPGERVAVIGCGTSYFMSRAIAELRESAGHGVTDAWPAGQVRSREYDRYLVICRSGTTTEVIEAMRALPEGVPRAVICSSPGTPVLELADPILIADVDEQSVVQTRFATTVLAILRWHLGEDLAPVIAQGREVLAEDPATALASVRSAEQISFVGMGFAAAIADEAGLKLRESCQAWTEGYLATEWRHGPVSIAAPGRVVWAFGAVPPGLAQDVAATGAHFEHRAIDPMADLLRVHRLCQVRAADLGLDPDHPRSLNRSVILG</sequence>
<proteinExistence type="predicted"/>
<dbReference type="SUPFAM" id="SSF53697">
    <property type="entry name" value="SIS domain"/>
    <property type="match status" value="1"/>
</dbReference>
<feature type="domain" description="SIS" evidence="1">
    <location>
        <begin position="60"/>
        <end position="163"/>
    </location>
</feature>
<reference evidence="2 3" key="1">
    <citation type="submission" date="2019-10" db="EMBL/GenBank/DDBJ databases">
        <title>Nocardia macrotermitis sp. nov. and Nocardia aurantia sp. nov., isolated from the gut of fungus growing-termite Macrotermes natalensis.</title>
        <authorList>
            <person name="Benndorf R."/>
            <person name="Schwitalla J."/>
            <person name="Martin K."/>
            <person name="De Beer W."/>
            <person name="Kaster A.-K."/>
            <person name="Vollmers J."/>
            <person name="Poulsen M."/>
            <person name="Beemelmanns C."/>
        </authorList>
    </citation>
    <scope>NUCLEOTIDE SEQUENCE [LARGE SCALE GENOMIC DNA]</scope>
    <source>
        <strain evidence="2 3">RB20</strain>
    </source>
</reference>
<gene>
    <name evidence="2" type="ORF">NRB20_12200</name>
</gene>
<evidence type="ECO:0000313" key="2">
    <source>
        <dbReference type="EMBL" id="MQY18151.1"/>
    </source>
</evidence>
<keyword evidence="3" id="KW-1185">Reference proteome</keyword>
<comment type="caution">
    <text evidence="2">The sequence shown here is derived from an EMBL/GenBank/DDBJ whole genome shotgun (WGS) entry which is preliminary data.</text>
</comment>
<dbReference type="OrthoDB" id="367283at2"/>
<evidence type="ECO:0000259" key="1">
    <source>
        <dbReference type="Pfam" id="PF01380"/>
    </source>
</evidence>
<dbReference type="PANTHER" id="PTHR10937">
    <property type="entry name" value="GLUCOSAMINE--FRUCTOSE-6-PHOSPHATE AMINOTRANSFERASE, ISOMERIZING"/>
    <property type="match status" value="1"/>
</dbReference>
<dbReference type="RefSeq" id="WP_153408214.1">
    <property type="nucleotide sequence ID" value="NZ_WEGK01000002.1"/>
</dbReference>
<dbReference type="AlphaFoldDB" id="A0A7K0CXJ7"/>
<protein>
    <recommendedName>
        <fullName evidence="1">SIS domain-containing protein</fullName>
    </recommendedName>
</protein>
<dbReference type="Pfam" id="PF01380">
    <property type="entry name" value="SIS"/>
    <property type="match status" value="1"/>
</dbReference>
<dbReference type="Proteomes" id="UP000438448">
    <property type="component" value="Unassembled WGS sequence"/>
</dbReference>
<accession>A0A7K0CXJ7</accession>
<evidence type="ECO:0000313" key="3">
    <source>
        <dbReference type="Proteomes" id="UP000438448"/>
    </source>
</evidence>
<name>A0A7K0CXJ7_9NOCA</name>
<organism evidence="2 3">
    <name type="scientific">Nocardia macrotermitis</name>
    <dbReference type="NCBI Taxonomy" id="2585198"/>
    <lineage>
        <taxon>Bacteria</taxon>
        <taxon>Bacillati</taxon>
        <taxon>Actinomycetota</taxon>
        <taxon>Actinomycetes</taxon>
        <taxon>Mycobacteriales</taxon>
        <taxon>Nocardiaceae</taxon>
        <taxon>Nocardia</taxon>
    </lineage>
</organism>
<dbReference type="InterPro" id="IPR046348">
    <property type="entry name" value="SIS_dom_sf"/>
</dbReference>
<dbReference type="Gene3D" id="3.40.50.10490">
    <property type="entry name" value="Glucose-6-phosphate isomerase like protein, domain 1"/>
    <property type="match status" value="2"/>
</dbReference>
<dbReference type="EMBL" id="WEGK01000002">
    <property type="protein sequence ID" value="MQY18151.1"/>
    <property type="molecule type" value="Genomic_DNA"/>
</dbReference>
<dbReference type="InterPro" id="IPR001347">
    <property type="entry name" value="SIS_dom"/>
</dbReference>